<evidence type="ECO:0000313" key="1">
    <source>
        <dbReference type="EMBL" id="KAJ8118541.1"/>
    </source>
</evidence>
<proteinExistence type="predicted"/>
<accession>A0ACC2ITN8</accession>
<keyword evidence="2" id="KW-1185">Reference proteome</keyword>
<dbReference type="Proteomes" id="UP001153331">
    <property type="component" value="Unassembled WGS sequence"/>
</dbReference>
<reference evidence="1" key="1">
    <citation type="submission" date="2022-11" db="EMBL/GenBank/DDBJ databases">
        <title>Genome Sequence of Boeremia exigua.</title>
        <authorList>
            <person name="Buettner E."/>
        </authorList>
    </citation>
    <scope>NUCLEOTIDE SEQUENCE</scope>
    <source>
        <strain evidence="1">CU02</strain>
    </source>
</reference>
<name>A0ACC2ITN8_9PLEO</name>
<protein>
    <submittedName>
        <fullName evidence="1">Uncharacterized protein</fullName>
    </submittedName>
</protein>
<comment type="caution">
    <text evidence="1">The sequence shown here is derived from an EMBL/GenBank/DDBJ whole genome shotgun (WGS) entry which is preliminary data.</text>
</comment>
<organism evidence="1 2">
    <name type="scientific">Boeremia exigua</name>
    <dbReference type="NCBI Taxonomy" id="749465"/>
    <lineage>
        <taxon>Eukaryota</taxon>
        <taxon>Fungi</taxon>
        <taxon>Dikarya</taxon>
        <taxon>Ascomycota</taxon>
        <taxon>Pezizomycotina</taxon>
        <taxon>Dothideomycetes</taxon>
        <taxon>Pleosporomycetidae</taxon>
        <taxon>Pleosporales</taxon>
        <taxon>Pleosporineae</taxon>
        <taxon>Didymellaceae</taxon>
        <taxon>Boeremia</taxon>
    </lineage>
</organism>
<evidence type="ECO:0000313" key="2">
    <source>
        <dbReference type="Proteomes" id="UP001153331"/>
    </source>
</evidence>
<sequence length="268" mass="30851">MTSCSEAKPFTSTSTHTLLLPEIIFELVIYLDFHSLLRCQRVCRTWASVIARSREAQQKLFLVSDTGPFDAFKAVEERDIALQHPAAWQKPYQRIPQRAEFRALFNPWIFTQDSEPIPSGFVSETVPYYMGYWKRPTPAWRFTDRVSSGRLDFCFTPSELVSWTGATEDSCRKMFLTQPPVKRVLLSVQGGYLPDEHCDIEKDEGVRIGDILSKVKLIRGFKVMSARSGNMDFTNVDLKFDEHFTGTRFMPLQQLVKDQYGNIEARTV</sequence>
<gene>
    <name evidence="1" type="ORF">OPT61_g492</name>
</gene>
<dbReference type="EMBL" id="JAPHNI010000016">
    <property type="protein sequence ID" value="KAJ8118541.1"/>
    <property type="molecule type" value="Genomic_DNA"/>
</dbReference>